<organism evidence="2">
    <name type="scientific">marine sediment metagenome</name>
    <dbReference type="NCBI Taxonomy" id="412755"/>
    <lineage>
        <taxon>unclassified sequences</taxon>
        <taxon>metagenomes</taxon>
        <taxon>ecological metagenomes</taxon>
    </lineage>
</organism>
<dbReference type="EMBL" id="BARV01014808">
    <property type="protein sequence ID" value="GAI23432.1"/>
    <property type="molecule type" value="Genomic_DNA"/>
</dbReference>
<dbReference type="CDD" id="cd18686">
    <property type="entry name" value="PIN_VapC-like"/>
    <property type="match status" value="1"/>
</dbReference>
<accession>X1LVL9</accession>
<protein>
    <recommendedName>
        <fullName evidence="1">PIN domain-containing protein</fullName>
    </recommendedName>
</protein>
<gene>
    <name evidence="2" type="ORF">S06H3_25698</name>
</gene>
<dbReference type="SUPFAM" id="SSF88723">
    <property type="entry name" value="PIN domain-like"/>
    <property type="match status" value="1"/>
</dbReference>
<feature type="domain" description="PIN" evidence="1">
    <location>
        <begin position="2"/>
        <end position="116"/>
    </location>
</feature>
<dbReference type="InterPro" id="IPR002716">
    <property type="entry name" value="PIN_dom"/>
</dbReference>
<dbReference type="Gene3D" id="3.40.50.1010">
    <property type="entry name" value="5'-nuclease"/>
    <property type="match status" value="1"/>
</dbReference>
<reference evidence="2" key="1">
    <citation type="journal article" date="2014" name="Front. Microbiol.">
        <title>High frequency of phylogenetically diverse reductive dehalogenase-homologous genes in deep subseafloor sedimentary metagenomes.</title>
        <authorList>
            <person name="Kawai M."/>
            <person name="Futagami T."/>
            <person name="Toyoda A."/>
            <person name="Takaki Y."/>
            <person name="Nishi S."/>
            <person name="Hori S."/>
            <person name="Arai W."/>
            <person name="Tsubouchi T."/>
            <person name="Morono Y."/>
            <person name="Uchiyama I."/>
            <person name="Ito T."/>
            <person name="Fujiyama A."/>
            <person name="Inagaki F."/>
            <person name="Takami H."/>
        </authorList>
    </citation>
    <scope>NUCLEOTIDE SEQUENCE</scope>
    <source>
        <strain evidence="2">Expedition CK06-06</strain>
    </source>
</reference>
<dbReference type="PANTHER" id="PTHR39677">
    <property type="entry name" value="RIBONUCLEASE VAPC6"/>
    <property type="match status" value="1"/>
</dbReference>
<sequence>MILVDSFGWIEYLAGGQLAERYEEYLDNLAEVVTPTIVLYEVYKKLRRERKEGEALLVVAQIMKTRIVPLSEEIALSAAEISLKYSLPMADAIVYATATKEACPVVTSDPHFKGLADVIYFEA</sequence>
<proteinExistence type="predicted"/>
<dbReference type="AlphaFoldDB" id="X1LVL9"/>
<evidence type="ECO:0000259" key="1">
    <source>
        <dbReference type="Pfam" id="PF01850"/>
    </source>
</evidence>
<comment type="caution">
    <text evidence="2">The sequence shown here is derived from an EMBL/GenBank/DDBJ whole genome shotgun (WGS) entry which is preliminary data.</text>
</comment>
<dbReference type="Pfam" id="PF01850">
    <property type="entry name" value="PIN"/>
    <property type="match status" value="1"/>
</dbReference>
<dbReference type="PANTHER" id="PTHR39677:SF4">
    <property type="entry name" value="RIBONUCLEASE VAPC6"/>
    <property type="match status" value="1"/>
</dbReference>
<dbReference type="InterPro" id="IPR029060">
    <property type="entry name" value="PIN-like_dom_sf"/>
</dbReference>
<name>X1LVL9_9ZZZZ</name>
<evidence type="ECO:0000313" key="2">
    <source>
        <dbReference type="EMBL" id="GAI23432.1"/>
    </source>
</evidence>